<protein>
    <recommendedName>
        <fullName evidence="2">UPF0102 protein D9R08_02485</fullName>
    </recommendedName>
</protein>
<evidence type="ECO:0000313" key="3">
    <source>
        <dbReference type="EMBL" id="RMA43812.1"/>
    </source>
</evidence>
<comment type="similarity">
    <text evidence="1 2">Belongs to the UPF0102 family.</text>
</comment>
<dbReference type="InterPro" id="IPR003509">
    <property type="entry name" value="UPF0102_YraN-like"/>
</dbReference>
<proteinExistence type="inferred from homology"/>
<dbReference type="Gene3D" id="3.40.1350.10">
    <property type="match status" value="1"/>
</dbReference>
<evidence type="ECO:0000256" key="1">
    <source>
        <dbReference type="ARBA" id="ARBA00006738"/>
    </source>
</evidence>
<dbReference type="AlphaFoldDB" id="A0A3L9Y5X7"/>
<comment type="caution">
    <text evidence="3">The sequence shown here is derived from an EMBL/GenBank/DDBJ whole genome shotgun (WGS) entry which is preliminary data.</text>
</comment>
<dbReference type="HAMAP" id="MF_00048">
    <property type="entry name" value="UPF0102"/>
    <property type="match status" value="1"/>
</dbReference>
<evidence type="ECO:0000313" key="4">
    <source>
        <dbReference type="Proteomes" id="UP000281343"/>
    </source>
</evidence>
<dbReference type="RefSeq" id="WP_121896402.1">
    <property type="nucleotide sequence ID" value="NZ_RCNT01000001.1"/>
</dbReference>
<dbReference type="Proteomes" id="UP000281343">
    <property type="component" value="Unassembled WGS sequence"/>
</dbReference>
<dbReference type="SUPFAM" id="SSF52980">
    <property type="entry name" value="Restriction endonuclease-like"/>
    <property type="match status" value="1"/>
</dbReference>
<dbReference type="Pfam" id="PF02021">
    <property type="entry name" value="UPF0102"/>
    <property type="match status" value="1"/>
</dbReference>
<dbReference type="EMBL" id="RCNT01000001">
    <property type="protein sequence ID" value="RMA43812.1"/>
    <property type="molecule type" value="Genomic_DNA"/>
</dbReference>
<name>A0A3L9Y5X7_9RHOB</name>
<dbReference type="OrthoDB" id="9812968at2"/>
<dbReference type="InterPro" id="IPR011335">
    <property type="entry name" value="Restrct_endonuc-II-like"/>
</dbReference>
<gene>
    <name evidence="3" type="ORF">D9R08_02485</name>
</gene>
<accession>A0A3L9Y5X7</accession>
<evidence type="ECO:0000256" key="2">
    <source>
        <dbReference type="HAMAP-Rule" id="MF_00048"/>
    </source>
</evidence>
<sequence length="117" mass="12959">MSGMTSYLAGRTAEDRVAAEYARAGHVILSRRWRGQAGEIDLVAEKDGETVFIEVKKSRSFARAAERLSRRQMQRIYASASDYLGHLPDGQNSVARFDVALVNDRGIIEIVENALCA</sequence>
<reference evidence="3 4" key="1">
    <citation type="submission" date="2018-10" db="EMBL/GenBank/DDBJ databases">
        <authorList>
            <person name="Jung H.S."/>
            <person name="Jeon C.O."/>
        </authorList>
    </citation>
    <scope>NUCLEOTIDE SEQUENCE [LARGE SCALE GENOMIC DNA]</scope>
    <source>
        <strain evidence="3 4">MA-7-27</strain>
    </source>
</reference>
<dbReference type="InterPro" id="IPR011856">
    <property type="entry name" value="tRNA_endonuc-like_dom_sf"/>
</dbReference>
<dbReference type="GO" id="GO:0003676">
    <property type="term" value="F:nucleic acid binding"/>
    <property type="evidence" value="ECO:0007669"/>
    <property type="project" value="InterPro"/>
</dbReference>
<dbReference type="PANTHER" id="PTHR34039">
    <property type="entry name" value="UPF0102 PROTEIN YRAN"/>
    <property type="match status" value="1"/>
</dbReference>
<keyword evidence="4" id="KW-1185">Reference proteome</keyword>
<dbReference type="PANTHER" id="PTHR34039:SF1">
    <property type="entry name" value="UPF0102 PROTEIN YRAN"/>
    <property type="match status" value="1"/>
</dbReference>
<organism evidence="3 4">
    <name type="scientific">Rhodophyticola porphyridii</name>
    <dbReference type="NCBI Taxonomy" id="1852017"/>
    <lineage>
        <taxon>Bacteria</taxon>
        <taxon>Pseudomonadati</taxon>
        <taxon>Pseudomonadota</taxon>
        <taxon>Alphaproteobacteria</taxon>
        <taxon>Rhodobacterales</taxon>
        <taxon>Roseobacteraceae</taxon>
        <taxon>Rhodophyticola</taxon>
    </lineage>
</organism>